<reference evidence="4" key="1">
    <citation type="submission" date="2020-12" db="EMBL/GenBank/DDBJ databases">
        <title>Sanguibacter suaedae sp. nov., isolated from Suaeda aralocaspica.</title>
        <authorList>
            <person name="Ma Q."/>
        </authorList>
    </citation>
    <scope>NUCLEOTIDE SEQUENCE</scope>
    <source>
        <strain evidence="4">YZGR15</strain>
    </source>
</reference>
<protein>
    <submittedName>
        <fullName evidence="4">DUF4333 domain-containing protein</fullName>
    </submittedName>
</protein>
<evidence type="ECO:0000313" key="5">
    <source>
        <dbReference type="Proteomes" id="UP000602087"/>
    </source>
</evidence>
<dbReference type="Proteomes" id="UP000602087">
    <property type="component" value="Unassembled WGS sequence"/>
</dbReference>
<evidence type="ECO:0000313" key="4">
    <source>
        <dbReference type="EMBL" id="MBI9115703.1"/>
    </source>
</evidence>
<comment type="caution">
    <text evidence="4">The sequence shown here is derived from an EMBL/GenBank/DDBJ whole genome shotgun (WGS) entry which is preliminary data.</text>
</comment>
<accession>A0A934ID05</accession>
<evidence type="ECO:0000259" key="3">
    <source>
        <dbReference type="Pfam" id="PF14230"/>
    </source>
</evidence>
<dbReference type="Pfam" id="PF14230">
    <property type="entry name" value="DUF4333"/>
    <property type="match status" value="1"/>
</dbReference>
<sequence>MSTPYGQGPPPRPDQHAVPAPPAPAVGGYGAPSQPTAYGVPVQPGVYGGPGAAAPPVPRGPRPRRARTVLVTAAATATVSVLATLLATGTLTGPAPFDRDALQAGVAEVLTEELGVTDATRVECPEDRVARKGDEFECTFRSGGADLSVPVVVLNDAGQYRVGGEFGTG</sequence>
<proteinExistence type="predicted"/>
<feature type="region of interest" description="Disordered" evidence="1">
    <location>
        <begin position="1"/>
        <end position="63"/>
    </location>
</feature>
<evidence type="ECO:0000256" key="1">
    <source>
        <dbReference type="SAM" id="MobiDB-lite"/>
    </source>
</evidence>
<name>A0A934ID05_9MICO</name>
<dbReference type="RefSeq" id="WP_198734262.1">
    <property type="nucleotide sequence ID" value="NZ_JAEINH010000009.1"/>
</dbReference>
<keyword evidence="2" id="KW-0812">Transmembrane</keyword>
<dbReference type="EMBL" id="JAEINH010000009">
    <property type="protein sequence ID" value="MBI9115703.1"/>
    <property type="molecule type" value="Genomic_DNA"/>
</dbReference>
<gene>
    <name evidence="4" type="ORF">JAV76_11825</name>
</gene>
<feature type="transmembrane region" description="Helical" evidence="2">
    <location>
        <begin position="69"/>
        <end position="91"/>
    </location>
</feature>
<evidence type="ECO:0000256" key="2">
    <source>
        <dbReference type="SAM" id="Phobius"/>
    </source>
</evidence>
<organism evidence="4 5">
    <name type="scientific">Sanguibacter suaedae</name>
    <dbReference type="NCBI Taxonomy" id="2795737"/>
    <lineage>
        <taxon>Bacteria</taxon>
        <taxon>Bacillati</taxon>
        <taxon>Actinomycetota</taxon>
        <taxon>Actinomycetes</taxon>
        <taxon>Micrococcales</taxon>
        <taxon>Sanguibacteraceae</taxon>
        <taxon>Sanguibacter</taxon>
    </lineage>
</organism>
<keyword evidence="5" id="KW-1185">Reference proteome</keyword>
<dbReference type="AlphaFoldDB" id="A0A934ID05"/>
<keyword evidence="2" id="KW-1133">Transmembrane helix</keyword>
<dbReference type="InterPro" id="IPR025637">
    <property type="entry name" value="DUF4333"/>
</dbReference>
<feature type="domain" description="DUF4333" evidence="3">
    <location>
        <begin position="84"/>
        <end position="158"/>
    </location>
</feature>
<keyword evidence="2" id="KW-0472">Membrane</keyword>